<dbReference type="GO" id="GO:0016706">
    <property type="term" value="F:2-oxoglutarate-dependent dioxygenase activity"/>
    <property type="evidence" value="ECO:0007669"/>
    <property type="project" value="UniProtKB-ARBA"/>
</dbReference>
<evidence type="ECO:0000256" key="1">
    <source>
        <dbReference type="ARBA" id="ARBA00022723"/>
    </source>
</evidence>
<evidence type="ECO:0000256" key="2">
    <source>
        <dbReference type="ARBA" id="ARBA00022964"/>
    </source>
</evidence>
<dbReference type="EMBL" id="AAPV01000001">
    <property type="protein sequence ID" value="EAS85343.1"/>
    <property type="molecule type" value="Genomic_DNA"/>
</dbReference>
<name>Q1V085_PELU1</name>
<reference evidence="5 6" key="1">
    <citation type="submission" date="2006-04" db="EMBL/GenBank/DDBJ databases">
        <authorList>
            <person name="Giovannoni S.J."/>
            <person name="Cho J.-C."/>
            <person name="Ferriera S."/>
            <person name="Johnson J."/>
            <person name="Kravitz S."/>
            <person name="Halpern A."/>
            <person name="Remington K."/>
            <person name="Beeson K."/>
            <person name="Tran B."/>
            <person name="Rogers Y.-H."/>
            <person name="Friedman R."/>
            <person name="Venter J.C."/>
        </authorList>
    </citation>
    <scope>NUCLEOTIDE SEQUENCE [LARGE SCALE GENOMIC DNA]</scope>
    <source>
        <strain evidence="5 6">HTCC1002</strain>
    </source>
</reference>
<dbReference type="GO" id="GO:0005506">
    <property type="term" value="F:iron ion binding"/>
    <property type="evidence" value="ECO:0007669"/>
    <property type="project" value="InterPro"/>
</dbReference>
<evidence type="ECO:0000256" key="3">
    <source>
        <dbReference type="ARBA" id="ARBA00023002"/>
    </source>
</evidence>
<dbReference type="Pfam" id="PF08943">
    <property type="entry name" value="CsiD"/>
    <property type="match status" value="1"/>
</dbReference>
<dbReference type="NCBIfam" id="NF002814">
    <property type="entry name" value="PRK02963.1"/>
    <property type="match status" value="1"/>
</dbReference>
<keyword evidence="4" id="KW-0408">Iron</keyword>
<dbReference type="AlphaFoldDB" id="Q1V085"/>
<dbReference type="Gene3D" id="3.60.130.10">
    <property type="entry name" value="Clavaminate synthase-like"/>
    <property type="match status" value="1"/>
</dbReference>
<dbReference type="HOGENOM" id="CLU_075277_0_0_5"/>
<dbReference type="InterPro" id="IPR042098">
    <property type="entry name" value="TauD-like_sf"/>
</dbReference>
<dbReference type="Proteomes" id="UP000005306">
    <property type="component" value="Unassembled WGS sequence"/>
</dbReference>
<protein>
    <recommendedName>
        <fullName evidence="7">Protein CsiD</fullName>
    </recommendedName>
</protein>
<organism evidence="5 6">
    <name type="scientific">Pelagibacter ubique (strain HTCC1002)</name>
    <dbReference type="NCBI Taxonomy" id="314261"/>
    <lineage>
        <taxon>Bacteria</taxon>
        <taxon>Pseudomonadati</taxon>
        <taxon>Pseudomonadota</taxon>
        <taxon>Alphaproteobacteria</taxon>
        <taxon>Candidatus Pelagibacterales</taxon>
        <taxon>Candidatus Pelagibacteraceae</taxon>
        <taxon>Candidatus Pelagibacter</taxon>
    </lineage>
</organism>
<dbReference type="InterPro" id="IPR015038">
    <property type="entry name" value="GlaH"/>
</dbReference>
<dbReference type="SUPFAM" id="SSF51197">
    <property type="entry name" value="Clavaminate synthase-like"/>
    <property type="match status" value="1"/>
</dbReference>
<proteinExistence type="predicted"/>
<keyword evidence="1" id="KW-0479">Metal-binding</keyword>
<evidence type="ECO:0008006" key="7">
    <source>
        <dbReference type="Google" id="ProtNLM"/>
    </source>
</evidence>
<keyword evidence="2" id="KW-0223">Dioxygenase</keyword>
<dbReference type="RefSeq" id="WP_006997930.1">
    <property type="nucleotide sequence ID" value="NZ_CH724130.1"/>
</dbReference>
<comment type="caution">
    <text evidence="5">The sequence shown here is derived from an EMBL/GenBank/DDBJ whole genome shotgun (WGS) entry which is preliminary data.</text>
</comment>
<keyword evidence="3" id="KW-0560">Oxidoreductase</keyword>
<sequence>MENISGITITEHQNSKRIIDIRIEDEILDKLIFPFNKFDITALEYKPFTRFTIAKSLDDLTSNKLSKLLNSIIRDRNTGCFIIGPKNISPKINDTFLVKLSTAIAYLIGNPNHDAMAGKYYARFFVKHEDKSDSYLRKAYTNMDLHTDGTYVKEITDWLLMTKIKEQNVQGGETAMLHLDDWEHCEDLFNDPIGKQKFVWGSPKSKNIEYKVEHPVFTTDDKGKPNISYIDQFPEPKNMDQGIFLQRLSDGLEESKNKVITKLGPGSTIVANNYFWLHGRKPFKENKDLSRELLRIRGSFFIN</sequence>
<accession>Q1V085</accession>
<evidence type="ECO:0000313" key="6">
    <source>
        <dbReference type="Proteomes" id="UP000005306"/>
    </source>
</evidence>
<gene>
    <name evidence="5" type="ORF">PU1002_06461</name>
</gene>
<dbReference type="GO" id="GO:0050498">
    <property type="term" value="F:oxidoreductase activity, acting on paired donors, with incorporation or reduction of molecular oxygen, with 2-oxoglutarate as one donor, and the other dehydrogenated"/>
    <property type="evidence" value="ECO:0007669"/>
    <property type="project" value="InterPro"/>
</dbReference>
<evidence type="ECO:0000313" key="5">
    <source>
        <dbReference type="EMBL" id="EAS85343.1"/>
    </source>
</evidence>
<evidence type="ECO:0000256" key="4">
    <source>
        <dbReference type="ARBA" id="ARBA00023004"/>
    </source>
</evidence>